<dbReference type="OrthoDB" id="230260at2"/>
<dbReference type="InterPro" id="IPR003856">
    <property type="entry name" value="LPS_length_determ_N"/>
</dbReference>
<dbReference type="SUPFAM" id="SSF52540">
    <property type="entry name" value="P-loop containing nucleoside triphosphate hydrolases"/>
    <property type="match status" value="1"/>
</dbReference>
<keyword evidence="12" id="KW-0808">Transferase</keyword>
<keyword evidence="5" id="KW-0067">ATP-binding</keyword>
<evidence type="ECO:0000256" key="3">
    <source>
        <dbReference type="ARBA" id="ARBA00022692"/>
    </source>
</evidence>
<comment type="caution">
    <text evidence="12">The sequence shown here is derived from an EMBL/GenBank/DDBJ whole genome shotgun (WGS) entry which is preliminary data.</text>
</comment>
<dbReference type="NCBIfam" id="TIGR01007">
    <property type="entry name" value="eps_fam"/>
    <property type="match status" value="1"/>
</dbReference>
<sequence>MLPCSKTGSALARRGRACYATHSCNMSLRLTYEWSQMTRDLPRRAFFDEPDRGPVEPEPFFLPGRGGAMDLGDIGRMIWRGRLTVASTMAVALCLVLVHALFFATPLYRATAVVVLDPAETAILDMEGLVSGLSGDDVEINTELEVLRSRLLLGQVVDRLGLLADPEFNADLAPPGRIGGLIRRMWPEEVPADPELAARRSRDRTIEALEERIGVRVRPRTFVFDITVASEDPVKAARIADTVAERYVASQLEAKRAGMDQVTAWLTERVADLQGQLEAAEVARARFSAATDLVSAEALAMLEVQLKDLRDRIAELDQRRGAAEARRVALGAAETRDAQAGAAEDAALERLLGREDGATAFDARFAQLLAATEADVLRMDAQRGALTESERELEARIESQGADLIRLQQLVREAEAIRLLYEQLLTRLNGAVAQQGIQQPDSRILSTATVPQAPSSPRTALMAASALILGLFGGLAVVLARHTLHRGLRTSSELEEITGRVVAGEVPLIPGQGRREVLAHLRDHPQSAQAEAIRALRTSVMMLDPARPPRTIAVTSSVPAEGKTTTALALADNIARLGRSVIVVEGDIRRRVFDLYFDDLPKEGLAEHLSGDLPAEVLIARPAAFGADVMHGGSAPGNPADLLSSARFDRLLEALAARYDFVILDTPPVLAVPDFRIVAPRFDSLLLCVRWDATTRVQVAETLRLLRGVPGRRLGLVLARVDPRGMRRYGHAERMGAYGGYGTEYYRD</sequence>
<evidence type="ECO:0000259" key="11">
    <source>
        <dbReference type="Pfam" id="PF13807"/>
    </source>
</evidence>
<evidence type="ECO:0000256" key="4">
    <source>
        <dbReference type="ARBA" id="ARBA00022741"/>
    </source>
</evidence>
<keyword evidence="3 9" id="KW-0812">Transmembrane</keyword>
<evidence type="ECO:0000256" key="7">
    <source>
        <dbReference type="ARBA" id="ARBA00023136"/>
    </source>
</evidence>
<keyword evidence="8" id="KW-0175">Coiled coil</keyword>
<dbReference type="InterPro" id="IPR032807">
    <property type="entry name" value="GNVR"/>
</dbReference>
<evidence type="ECO:0000256" key="8">
    <source>
        <dbReference type="SAM" id="Coils"/>
    </source>
</evidence>
<protein>
    <submittedName>
        <fullName evidence="12">Polysaccharide biosynthesis tyrosine autokinase</fullName>
        <ecNumber evidence="12">2.7.10.2</ecNumber>
    </submittedName>
</protein>
<comment type="subcellular location">
    <subcellularLocation>
        <location evidence="1">Cell membrane</location>
        <topology evidence="1">Multi-pass membrane protein</topology>
    </subcellularLocation>
</comment>
<gene>
    <name evidence="12" type="ORF">EAT49_16160</name>
</gene>
<keyword evidence="4" id="KW-0547">Nucleotide-binding</keyword>
<name>A0A3N2QTC7_9RHOB</name>
<evidence type="ECO:0000256" key="1">
    <source>
        <dbReference type="ARBA" id="ARBA00004651"/>
    </source>
</evidence>
<dbReference type="GO" id="GO:0005886">
    <property type="term" value="C:plasma membrane"/>
    <property type="evidence" value="ECO:0007669"/>
    <property type="project" value="UniProtKB-SubCell"/>
</dbReference>
<dbReference type="Pfam" id="PF02706">
    <property type="entry name" value="Wzz"/>
    <property type="match status" value="1"/>
</dbReference>
<dbReference type="InterPro" id="IPR050445">
    <property type="entry name" value="Bact_polysacc_biosynth/exp"/>
</dbReference>
<dbReference type="AlphaFoldDB" id="A0A3N2QTC7"/>
<dbReference type="Gene3D" id="3.40.50.300">
    <property type="entry name" value="P-loop containing nucleotide triphosphate hydrolases"/>
    <property type="match status" value="1"/>
</dbReference>
<dbReference type="GO" id="GO:0004715">
    <property type="term" value="F:non-membrane spanning protein tyrosine kinase activity"/>
    <property type="evidence" value="ECO:0007669"/>
    <property type="project" value="UniProtKB-EC"/>
</dbReference>
<dbReference type="PANTHER" id="PTHR32309:SF13">
    <property type="entry name" value="FERRIC ENTEROBACTIN TRANSPORT PROTEIN FEPE"/>
    <property type="match status" value="1"/>
</dbReference>
<feature type="transmembrane region" description="Helical" evidence="9">
    <location>
        <begin position="83"/>
        <end position="104"/>
    </location>
</feature>
<evidence type="ECO:0000256" key="5">
    <source>
        <dbReference type="ARBA" id="ARBA00022840"/>
    </source>
</evidence>
<dbReference type="InterPro" id="IPR005702">
    <property type="entry name" value="Wzc-like_C"/>
</dbReference>
<keyword evidence="6 9" id="KW-1133">Transmembrane helix</keyword>
<dbReference type="InterPro" id="IPR027417">
    <property type="entry name" value="P-loop_NTPase"/>
</dbReference>
<keyword evidence="13" id="KW-1185">Reference proteome</keyword>
<organism evidence="12 13">
    <name type="scientific">Histidinibacterium lentulum</name>
    <dbReference type="NCBI Taxonomy" id="2480588"/>
    <lineage>
        <taxon>Bacteria</taxon>
        <taxon>Pseudomonadati</taxon>
        <taxon>Pseudomonadota</taxon>
        <taxon>Alphaproteobacteria</taxon>
        <taxon>Rhodobacterales</taxon>
        <taxon>Paracoccaceae</taxon>
        <taxon>Histidinibacterium</taxon>
    </lineage>
</organism>
<dbReference type="Pfam" id="PF09140">
    <property type="entry name" value="MipZ"/>
    <property type="match status" value="1"/>
</dbReference>
<dbReference type="EMBL" id="RDRB01000009">
    <property type="protein sequence ID" value="ROT98476.1"/>
    <property type="molecule type" value="Genomic_DNA"/>
</dbReference>
<evidence type="ECO:0000313" key="12">
    <source>
        <dbReference type="EMBL" id="ROT98476.1"/>
    </source>
</evidence>
<evidence type="ECO:0000256" key="9">
    <source>
        <dbReference type="SAM" id="Phobius"/>
    </source>
</evidence>
<dbReference type="EC" id="2.7.10.2" evidence="12"/>
<reference evidence="12 13" key="1">
    <citation type="submission" date="2018-10" db="EMBL/GenBank/DDBJ databases">
        <title>Histidinibacterium lentulum gen. nov., sp. nov., a marine bacterium from the culture broth of Picochlorum sp. 122.</title>
        <authorList>
            <person name="Wang G."/>
        </authorList>
    </citation>
    <scope>NUCLEOTIDE SEQUENCE [LARGE SCALE GENOMIC DNA]</scope>
    <source>
        <strain evidence="12 13">B17</strain>
    </source>
</reference>
<keyword evidence="2" id="KW-1003">Cell membrane</keyword>
<feature type="domain" description="Tyrosine-protein kinase G-rich" evidence="11">
    <location>
        <begin position="409"/>
        <end position="482"/>
    </location>
</feature>
<dbReference type="Pfam" id="PF13807">
    <property type="entry name" value="GNVR"/>
    <property type="match status" value="1"/>
</dbReference>
<keyword evidence="12" id="KW-0418">Kinase</keyword>
<feature type="domain" description="Polysaccharide chain length determinant N-terminal" evidence="10">
    <location>
        <begin position="69"/>
        <end position="159"/>
    </location>
</feature>
<dbReference type="PANTHER" id="PTHR32309">
    <property type="entry name" value="TYROSINE-PROTEIN KINASE"/>
    <property type="match status" value="1"/>
</dbReference>
<dbReference type="GO" id="GO:0005524">
    <property type="term" value="F:ATP binding"/>
    <property type="evidence" value="ECO:0007669"/>
    <property type="project" value="UniProtKB-KW"/>
</dbReference>
<evidence type="ECO:0000313" key="13">
    <source>
        <dbReference type="Proteomes" id="UP000268016"/>
    </source>
</evidence>
<evidence type="ECO:0000256" key="6">
    <source>
        <dbReference type="ARBA" id="ARBA00022989"/>
    </source>
</evidence>
<dbReference type="CDD" id="cd05387">
    <property type="entry name" value="BY-kinase"/>
    <property type="match status" value="1"/>
</dbReference>
<accession>A0A3N2QTC7</accession>
<proteinExistence type="predicted"/>
<dbReference type="InterPro" id="IPR015223">
    <property type="entry name" value="MipZ"/>
</dbReference>
<feature type="coiled-coil region" evidence="8">
    <location>
        <begin position="299"/>
        <end position="326"/>
    </location>
</feature>
<dbReference type="Proteomes" id="UP000268016">
    <property type="component" value="Unassembled WGS sequence"/>
</dbReference>
<evidence type="ECO:0000256" key="2">
    <source>
        <dbReference type="ARBA" id="ARBA00022475"/>
    </source>
</evidence>
<keyword evidence="7 9" id="KW-0472">Membrane</keyword>
<evidence type="ECO:0000259" key="10">
    <source>
        <dbReference type="Pfam" id="PF02706"/>
    </source>
</evidence>